<proteinExistence type="predicted"/>
<evidence type="ECO:0000256" key="1">
    <source>
        <dbReference type="SAM" id="MobiDB-lite"/>
    </source>
</evidence>
<feature type="region of interest" description="Disordered" evidence="1">
    <location>
        <begin position="68"/>
        <end position="134"/>
    </location>
</feature>
<organism evidence="2 3">
    <name type="scientific">Anaeramoeba flamelloides</name>
    <dbReference type="NCBI Taxonomy" id="1746091"/>
    <lineage>
        <taxon>Eukaryota</taxon>
        <taxon>Metamonada</taxon>
        <taxon>Anaeramoebidae</taxon>
        <taxon>Anaeramoeba</taxon>
    </lineage>
</organism>
<feature type="compositionally biased region" description="Basic and acidic residues" evidence="1">
    <location>
        <begin position="390"/>
        <end position="414"/>
    </location>
</feature>
<evidence type="ECO:0000313" key="3">
    <source>
        <dbReference type="Proteomes" id="UP001150062"/>
    </source>
</evidence>
<keyword evidence="3" id="KW-1185">Reference proteome</keyword>
<feature type="compositionally biased region" description="Low complexity" evidence="1">
    <location>
        <begin position="86"/>
        <end position="95"/>
    </location>
</feature>
<dbReference type="Proteomes" id="UP001150062">
    <property type="component" value="Unassembled WGS sequence"/>
</dbReference>
<gene>
    <name evidence="2" type="ORF">M0813_03982</name>
</gene>
<evidence type="ECO:0000313" key="2">
    <source>
        <dbReference type="EMBL" id="KAJ6234180.1"/>
    </source>
</evidence>
<feature type="compositionally biased region" description="Low complexity" evidence="1">
    <location>
        <begin position="486"/>
        <end position="501"/>
    </location>
</feature>
<feature type="region of interest" description="Disordered" evidence="1">
    <location>
        <begin position="388"/>
        <end position="414"/>
    </location>
</feature>
<dbReference type="PANTHER" id="PTHR37516">
    <property type="entry name" value="SCA1 COMPLEX SCAFFOLD PROTEIN SCAA"/>
    <property type="match status" value="1"/>
</dbReference>
<feature type="region of interest" description="Disordered" evidence="1">
    <location>
        <begin position="823"/>
        <end position="855"/>
    </location>
</feature>
<feature type="compositionally biased region" description="Low complexity" evidence="1">
    <location>
        <begin position="823"/>
        <end position="837"/>
    </location>
</feature>
<feature type="compositionally biased region" description="Basic and acidic residues" evidence="1">
    <location>
        <begin position="116"/>
        <end position="127"/>
    </location>
</feature>
<feature type="compositionally biased region" description="Basic residues" evidence="1">
    <location>
        <begin position="462"/>
        <end position="485"/>
    </location>
</feature>
<feature type="region of interest" description="Disordered" evidence="1">
    <location>
        <begin position="456"/>
        <end position="517"/>
    </location>
</feature>
<protein>
    <submittedName>
        <fullName evidence="2">Sca1 complex scaffold protein scaa</fullName>
    </submittedName>
</protein>
<feature type="compositionally biased region" description="Low complexity" evidence="1">
    <location>
        <begin position="221"/>
        <end position="230"/>
    </location>
</feature>
<dbReference type="EMBL" id="JAOAOG010000271">
    <property type="protein sequence ID" value="KAJ6234180.1"/>
    <property type="molecule type" value="Genomic_DNA"/>
</dbReference>
<feature type="region of interest" description="Disordered" evidence="1">
    <location>
        <begin position="204"/>
        <end position="230"/>
    </location>
</feature>
<accession>A0ABQ8XPB0</accession>
<sequence length="1140" mass="134522">MSVIAVRKQPNLSNIQKSVLNWSVPKIDPEEETQVQNPNIEDRFPVFINSKGFAFDKYYNLIDVDQKENRNEQEQEQEQEQERYKQNQNQNQNNKMEPKINKDKKNKFQTLLQDNYLKEKSKTERPNLYRKKHSPNNIFQLKPFPQVDKFDKFEDFEKAVLDWESQTKSQIGYLQLPQTISRVYYRPSIRKSEVDQYSNFSHRNSLASTGENRSSRKKSESGSSVSIGSISGESFNNTGLNKRRKTGDSENAQLLEYGVMDGTSCIISSEQDQWNNQLISQEPDPMYYDTFEDYRLAYKNWSKNVIGELKIIPPHARDFEHLEHFLTFKKKDKIQKKREERRNNLIFKNKISDQKKEKNIIEETYFDDFFKKIYNFNNLFSNVTDNQYLNKDKKPSKTNKSDDNNQEKNAKTKFIDLDQKTQKLLVAFSKKVDFNIKKNQTFYSVPSPKIYGLIHGTFKQTKNSKRAKKTTKKKKNKKNNNKTKKVSNTDNTSNKNNNNSVTRKRIKKKQKSREPVRVTTENLGNLCLFGLDPIMDKPSNNYSCPTTINGKRVYFDIPQYDCFQATNLKALADTPEYIQQIKKKIFQIAQIAENQQLNSWYYPNKTPKKNFLNLKKSVNKLIKKNNFTIKKMIKIKKKKIKKDIKEILCVKNNFMDGLLLMNKSKFTNTRYISIIILKKILNNKQWLNSVSMYFQNNIKNQTLINNILPEVEYYKTKNHHHHHHHHHNNNNNTKRHINLNKTSILLISGLFTKFVLGYIKQIQYPKLFVNSFINASFCNSLFSRIQYYLKEDINNEALVSSTKLLLKIYKLFLKFNLFQLQSSSNQSGDNSGNSSTNDESDTNKKNNKKKKNDDNKVIRLNNKMKKIEKVIINQEFIEKIYSLISANPNKYPKTKKNLFKLYIVLFKKHSIYQLNFKDDTFFGKIVQIARSSSNEKLNKQIWILLYQLILKNKEILGILKKKYLKIIMELINTNNHDTIISYGLDWISKIFVMDQVEKQRMSLKLKPLRNTKKPLKSMEKDIKAFTDFFLDNSLFVKINMLYMKYKENYNGIVFINLAKLYQTIIFSGNCIKIKKKNIKKEYGIGIIKMEELLTGFTNDNNKQKNNKKSISPSVQKNKSDKINYRHTINMKRKSKIFGKF</sequence>
<reference evidence="2" key="1">
    <citation type="submission" date="2022-08" db="EMBL/GenBank/DDBJ databases">
        <title>Novel sulfate-reducing endosymbionts in the free-living metamonad Anaeramoeba.</title>
        <authorList>
            <person name="Jerlstrom-Hultqvist J."/>
            <person name="Cepicka I."/>
            <person name="Gallot-Lavallee L."/>
            <person name="Salas-Leiva D."/>
            <person name="Curtis B.A."/>
            <person name="Zahonova K."/>
            <person name="Pipaliya S."/>
            <person name="Dacks J."/>
            <person name="Roger A.J."/>
        </authorList>
    </citation>
    <scope>NUCLEOTIDE SEQUENCE</scope>
    <source>
        <strain evidence="2">Schooner1</strain>
    </source>
</reference>
<feature type="compositionally biased region" description="Basic residues" evidence="1">
    <location>
        <begin position="502"/>
        <end position="511"/>
    </location>
</feature>
<dbReference type="PANTHER" id="PTHR37516:SF1">
    <property type="entry name" value="SCA1 COMPLEX SCAFFOLD PROTEIN SCAA"/>
    <property type="match status" value="1"/>
</dbReference>
<dbReference type="InterPro" id="IPR037474">
    <property type="entry name" value="ScaA"/>
</dbReference>
<feature type="region of interest" description="Disordered" evidence="1">
    <location>
        <begin position="1098"/>
        <end position="1117"/>
    </location>
</feature>
<name>A0ABQ8XPB0_9EUKA</name>
<comment type="caution">
    <text evidence="2">The sequence shown here is derived from an EMBL/GenBank/DDBJ whole genome shotgun (WGS) entry which is preliminary data.</text>
</comment>